<proteinExistence type="predicted"/>
<evidence type="ECO:0000313" key="3">
    <source>
        <dbReference type="Proteomes" id="UP000663833"/>
    </source>
</evidence>
<dbReference type="Pfam" id="PF26215">
    <property type="entry name" value="HTH_animal"/>
    <property type="match status" value="1"/>
</dbReference>
<accession>A0A818QTY6</accession>
<dbReference type="EMBL" id="CAJNYD010004819">
    <property type="protein sequence ID" value="CAF3639647.1"/>
    <property type="molecule type" value="Genomic_DNA"/>
</dbReference>
<gene>
    <name evidence="2" type="ORF">LUA448_LOCUS32377</name>
</gene>
<evidence type="ECO:0000313" key="2">
    <source>
        <dbReference type="EMBL" id="CAF3639647.1"/>
    </source>
</evidence>
<dbReference type="Proteomes" id="UP000663833">
    <property type="component" value="Unassembled WGS sequence"/>
</dbReference>
<dbReference type="AlphaFoldDB" id="A0A818QTY6"/>
<name>A0A818QTY6_9BILA</name>
<dbReference type="InterPro" id="IPR058912">
    <property type="entry name" value="HTH_animal"/>
</dbReference>
<protein>
    <recommendedName>
        <fullName evidence="1">Helix-turn-helix domain-containing protein</fullName>
    </recommendedName>
</protein>
<reference evidence="2" key="1">
    <citation type="submission" date="2021-02" db="EMBL/GenBank/DDBJ databases">
        <authorList>
            <person name="Nowell W R."/>
        </authorList>
    </citation>
    <scope>NUCLEOTIDE SEQUENCE</scope>
</reference>
<dbReference type="PANTHER" id="PTHR21301">
    <property type="entry name" value="REVERSE TRANSCRIPTASE"/>
    <property type="match status" value="1"/>
</dbReference>
<comment type="caution">
    <text evidence="2">The sequence shown here is derived from an EMBL/GenBank/DDBJ whole genome shotgun (WGS) entry which is preliminary data.</text>
</comment>
<dbReference type="PANTHER" id="PTHR21301:SF10">
    <property type="entry name" value="REVERSE TRANSCRIPTASE DOMAIN-CONTAINING PROTEIN"/>
    <property type="match status" value="1"/>
</dbReference>
<sequence>MLEWEQELIQHQASRNEIYGRYIDDIFMTTNMNMDEITTLLDKVQHKDPNIKITPTTAETVHFLDVAIMNDNGHLRTFIYHKPSADPYYLPYTSDHPHRIHRNIPYAALLRTARFCSNLNDFHLERIRIELTLLLNQYPPKMLSNQFHRFFQTNKADPLIKKFDQQGYNQLHQRLLYSQTKRKSTNLSSNTDPVTNPPALDQKPWDKSLMLIKYPFETGSNLTFPRQFYAWWKKHYQYQGSPANRIKIRFIPKSNKTLQNYLIRKKPNKRVLDGTHILTH</sequence>
<feature type="domain" description="Helix-turn-helix" evidence="1">
    <location>
        <begin position="88"/>
        <end position="148"/>
    </location>
</feature>
<organism evidence="2 3">
    <name type="scientific">Rotaria socialis</name>
    <dbReference type="NCBI Taxonomy" id="392032"/>
    <lineage>
        <taxon>Eukaryota</taxon>
        <taxon>Metazoa</taxon>
        <taxon>Spiralia</taxon>
        <taxon>Gnathifera</taxon>
        <taxon>Rotifera</taxon>
        <taxon>Eurotatoria</taxon>
        <taxon>Bdelloidea</taxon>
        <taxon>Philodinida</taxon>
        <taxon>Philodinidae</taxon>
        <taxon>Rotaria</taxon>
    </lineage>
</organism>
<evidence type="ECO:0000259" key="1">
    <source>
        <dbReference type="Pfam" id="PF26215"/>
    </source>
</evidence>